<feature type="coiled-coil region" evidence="1">
    <location>
        <begin position="43"/>
        <end position="91"/>
    </location>
</feature>
<organism evidence="2 3">
    <name type="scientific">Quillaja saponaria</name>
    <name type="common">Soap bark tree</name>
    <dbReference type="NCBI Taxonomy" id="32244"/>
    <lineage>
        <taxon>Eukaryota</taxon>
        <taxon>Viridiplantae</taxon>
        <taxon>Streptophyta</taxon>
        <taxon>Embryophyta</taxon>
        <taxon>Tracheophyta</taxon>
        <taxon>Spermatophyta</taxon>
        <taxon>Magnoliopsida</taxon>
        <taxon>eudicotyledons</taxon>
        <taxon>Gunneridae</taxon>
        <taxon>Pentapetalae</taxon>
        <taxon>rosids</taxon>
        <taxon>fabids</taxon>
        <taxon>Fabales</taxon>
        <taxon>Quillajaceae</taxon>
        <taxon>Quillaja</taxon>
    </lineage>
</organism>
<comment type="caution">
    <text evidence="2">The sequence shown here is derived from an EMBL/GenBank/DDBJ whole genome shotgun (WGS) entry which is preliminary data.</text>
</comment>
<dbReference type="Proteomes" id="UP001163823">
    <property type="component" value="Chromosome 2"/>
</dbReference>
<dbReference type="KEGG" id="qsa:O6P43_003113"/>
<gene>
    <name evidence="2" type="ORF">O6P43_003113</name>
</gene>
<dbReference type="PANTHER" id="PTHR37226:SF4">
    <property type="entry name" value="GOLGIN FAMILY A PROTEIN"/>
    <property type="match status" value="1"/>
</dbReference>
<keyword evidence="1" id="KW-0175">Coiled coil</keyword>
<dbReference type="EMBL" id="JARAOO010000002">
    <property type="protein sequence ID" value="KAJ7979749.1"/>
    <property type="molecule type" value="Genomic_DNA"/>
</dbReference>
<dbReference type="PANTHER" id="PTHR37226">
    <property type="entry name" value="GOLGIN FAMILY A PROTEIN"/>
    <property type="match status" value="1"/>
</dbReference>
<sequence>MKEERAQREEAVEKWKHLYLAIKTELDELIQRTYHGEGLYWRAEEADTDMEKLKKELQEKEEIVKALQNQLASMEQEKNKKEREFDILRQSLRIMSNKKSSSNVREKLCKACT</sequence>
<name>A0AAD7VLF0_QUISA</name>
<dbReference type="AlphaFoldDB" id="A0AAD7VLF0"/>
<protein>
    <submittedName>
        <fullName evidence="2">Golgin subfamily A member 6-like protein 6</fullName>
    </submittedName>
</protein>
<reference evidence="2" key="1">
    <citation type="journal article" date="2023" name="Science">
        <title>Elucidation of the pathway for biosynthesis of saponin adjuvants from the soapbark tree.</title>
        <authorList>
            <person name="Reed J."/>
            <person name="Orme A."/>
            <person name="El-Demerdash A."/>
            <person name="Owen C."/>
            <person name="Martin L.B.B."/>
            <person name="Misra R.C."/>
            <person name="Kikuchi S."/>
            <person name="Rejzek M."/>
            <person name="Martin A.C."/>
            <person name="Harkess A."/>
            <person name="Leebens-Mack J."/>
            <person name="Louveau T."/>
            <person name="Stephenson M.J."/>
            <person name="Osbourn A."/>
        </authorList>
    </citation>
    <scope>NUCLEOTIDE SEQUENCE</scope>
    <source>
        <strain evidence="2">S10</strain>
    </source>
</reference>
<keyword evidence="3" id="KW-1185">Reference proteome</keyword>
<accession>A0AAD7VLF0</accession>
<evidence type="ECO:0000313" key="2">
    <source>
        <dbReference type="EMBL" id="KAJ7979749.1"/>
    </source>
</evidence>
<proteinExistence type="predicted"/>
<evidence type="ECO:0000256" key="1">
    <source>
        <dbReference type="SAM" id="Coils"/>
    </source>
</evidence>
<evidence type="ECO:0000313" key="3">
    <source>
        <dbReference type="Proteomes" id="UP001163823"/>
    </source>
</evidence>